<evidence type="ECO:0000313" key="1">
    <source>
        <dbReference type="EMBL" id="SEH00932.1"/>
    </source>
</evidence>
<dbReference type="EMBL" id="FNVT01000018">
    <property type="protein sequence ID" value="SEH00932.1"/>
    <property type="molecule type" value="Genomic_DNA"/>
</dbReference>
<protein>
    <submittedName>
        <fullName evidence="1">Uncharacterized protein</fullName>
    </submittedName>
</protein>
<gene>
    <name evidence="1" type="ORF">SAMN05444920_118121</name>
</gene>
<keyword evidence="2" id="KW-1185">Reference proteome</keyword>
<sequence>MWRPCGTCVVPVPSLGDMRVRATLITTGIAALALAGLAVPAQAAAWEPHSRYGSYRACVDAGQMYVRENYDEYKCTDGPGYYQLWLR</sequence>
<evidence type="ECO:0000313" key="2">
    <source>
        <dbReference type="Proteomes" id="UP000236732"/>
    </source>
</evidence>
<accession>A0A1H6ESZ9</accession>
<organism evidence="1 2">
    <name type="scientific">Nonomuraea solani</name>
    <dbReference type="NCBI Taxonomy" id="1144553"/>
    <lineage>
        <taxon>Bacteria</taxon>
        <taxon>Bacillati</taxon>
        <taxon>Actinomycetota</taxon>
        <taxon>Actinomycetes</taxon>
        <taxon>Streptosporangiales</taxon>
        <taxon>Streptosporangiaceae</taxon>
        <taxon>Nonomuraea</taxon>
    </lineage>
</organism>
<proteinExistence type="predicted"/>
<dbReference type="AlphaFoldDB" id="A0A1H6ESZ9"/>
<dbReference type="Proteomes" id="UP000236732">
    <property type="component" value="Unassembled WGS sequence"/>
</dbReference>
<name>A0A1H6ESZ9_9ACTN</name>
<reference evidence="1 2" key="1">
    <citation type="submission" date="2016-10" db="EMBL/GenBank/DDBJ databases">
        <authorList>
            <person name="de Groot N.N."/>
        </authorList>
    </citation>
    <scope>NUCLEOTIDE SEQUENCE [LARGE SCALE GENOMIC DNA]</scope>
    <source>
        <strain evidence="1 2">CGMCC 4.7037</strain>
    </source>
</reference>